<dbReference type="AlphaFoldDB" id="A0A2P2KWF1"/>
<name>A0A2P2KWF1_RHIMU</name>
<dbReference type="PANTHER" id="PTHR11078">
    <property type="entry name" value="N UTILIZATION SUBSTANCE PROTEIN B-RELATED"/>
    <property type="match status" value="1"/>
</dbReference>
<reference evidence="8" key="1">
    <citation type="submission" date="2018-02" db="EMBL/GenBank/DDBJ databases">
        <title>Rhizophora mucronata_Transcriptome.</title>
        <authorList>
            <person name="Meera S.P."/>
            <person name="Sreeshan A."/>
            <person name="Augustine A."/>
        </authorList>
    </citation>
    <scope>NUCLEOTIDE SEQUENCE</scope>
    <source>
        <tissue evidence="8">Leaf</tissue>
    </source>
</reference>
<evidence type="ECO:0000256" key="3">
    <source>
        <dbReference type="ARBA" id="ARBA00022884"/>
    </source>
</evidence>
<evidence type="ECO:0000256" key="2">
    <source>
        <dbReference type="ARBA" id="ARBA00022814"/>
    </source>
</evidence>
<dbReference type="InterPro" id="IPR011605">
    <property type="entry name" value="NusB_fam"/>
</dbReference>
<evidence type="ECO:0000259" key="7">
    <source>
        <dbReference type="Pfam" id="PF01029"/>
    </source>
</evidence>
<evidence type="ECO:0000256" key="4">
    <source>
        <dbReference type="ARBA" id="ARBA00023015"/>
    </source>
</evidence>
<dbReference type="Gene3D" id="1.10.940.10">
    <property type="entry name" value="NusB-like"/>
    <property type="match status" value="1"/>
</dbReference>
<feature type="domain" description="NusB/RsmB/TIM44" evidence="7">
    <location>
        <begin position="241"/>
        <end position="327"/>
    </location>
</feature>
<evidence type="ECO:0000313" key="8">
    <source>
        <dbReference type="EMBL" id="MBX10027.1"/>
    </source>
</evidence>
<feature type="region of interest" description="Disordered" evidence="6">
    <location>
        <begin position="100"/>
        <end position="119"/>
    </location>
</feature>
<proteinExistence type="inferred from homology"/>
<dbReference type="SUPFAM" id="SSF48013">
    <property type="entry name" value="NusB-like"/>
    <property type="match status" value="1"/>
</dbReference>
<dbReference type="GO" id="GO:0006353">
    <property type="term" value="P:DNA-templated transcription termination"/>
    <property type="evidence" value="ECO:0007669"/>
    <property type="project" value="InterPro"/>
</dbReference>
<evidence type="ECO:0000256" key="5">
    <source>
        <dbReference type="ARBA" id="ARBA00023163"/>
    </source>
</evidence>
<dbReference type="GO" id="GO:0009507">
    <property type="term" value="C:chloroplast"/>
    <property type="evidence" value="ECO:0007669"/>
    <property type="project" value="TreeGrafter"/>
</dbReference>
<keyword evidence="4" id="KW-0805">Transcription regulation</keyword>
<evidence type="ECO:0000256" key="6">
    <source>
        <dbReference type="SAM" id="MobiDB-lite"/>
    </source>
</evidence>
<accession>A0A2P2KWF1</accession>
<protein>
    <submittedName>
        <fullName evidence="8">Uncharacterized protein MANES_17G052500</fullName>
    </submittedName>
</protein>
<dbReference type="GO" id="GO:0003723">
    <property type="term" value="F:RNA binding"/>
    <property type="evidence" value="ECO:0007669"/>
    <property type="project" value="UniProtKB-KW"/>
</dbReference>
<dbReference type="GO" id="GO:0031564">
    <property type="term" value="P:transcription antitermination"/>
    <property type="evidence" value="ECO:0007669"/>
    <property type="project" value="UniProtKB-KW"/>
</dbReference>
<dbReference type="InterPro" id="IPR035926">
    <property type="entry name" value="NusB-like_sf"/>
</dbReference>
<keyword evidence="3" id="KW-0694">RNA-binding</keyword>
<comment type="similarity">
    <text evidence="1">Belongs to the NusB family.</text>
</comment>
<dbReference type="Pfam" id="PF01029">
    <property type="entry name" value="NusB"/>
    <property type="match status" value="1"/>
</dbReference>
<keyword evidence="5" id="KW-0804">Transcription</keyword>
<sequence length="348" mass="38776">MRGSGGCLALQSQFYSSSSYLYCKAPLAKGFSLHHHQHISAASSSSSWSCNCCRRRKCHLLSLSLSLTPFSTYRSFTLKNKRNTHIPKFVPSTFAFMLDNSNSTQQPTPPIDTEKGKDKDTDKVLVSGIMPKIDKSGRFCSPRAARELSLLIVYAACLEGSDPVRLFEKRMNVRRDPSYRFDKESLLEYNHMSFGGPPVVTETAEEADELLHSDEMESAVEAEVLSAPPKLVYSKLILRFTRKLLVAVVDNWDSHVLILDKVVPSDWKNEPVGRILELCILHLAMSEIAVLGTRHQIVINEAVDLAKRFCDGSAPRVINGCLRTFVKGLLGTSYGMSEASDANQRVEL</sequence>
<dbReference type="EMBL" id="GGEC01029543">
    <property type="protein sequence ID" value="MBX10027.1"/>
    <property type="molecule type" value="Transcribed_RNA"/>
</dbReference>
<dbReference type="PANTHER" id="PTHR11078:SF3">
    <property type="entry name" value="ANTITERMINATION NUSB DOMAIN-CONTAINING PROTEIN"/>
    <property type="match status" value="1"/>
</dbReference>
<organism evidence="8">
    <name type="scientific">Rhizophora mucronata</name>
    <name type="common">Asiatic mangrove</name>
    <dbReference type="NCBI Taxonomy" id="61149"/>
    <lineage>
        <taxon>Eukaryota</taxon>
        <taxon>Viridiplantae</taxon>
        <taxon>Streptophyta</taxon>
        <taxon>Embryophyta</taxon>
        <taxon>Tracheophyta</taxon>
        <taxon>Spermatophyta</taxon>
        <taxon>Magnoliopsida</taxon>
        <taxon>eudicotyledons</taxon>
        <taxon>Gunneridae</taxon>
        <taxon>Pentapetalae</taxon>
        <taxon>rosids</taxon>
        <taxon>fabids</taxon>
        <taxon>Malpighiales</taxon>
        <taxon>Rhizophoraceae</taxon>
        <taxon>Rhizophora</taxon>
    </lineage>
</organism>
<keyword evidence="2" id="KW-0889">Transcription antitermination</keyword>
<evidence type="ECO:0000256" key="1">
    <source>
        <dbReference type="ARBA" id="ARBA00005952"/>
    </source>
</evidence>
<dbReference type="InterPro" id="IPR006027">
    <property type="entry name" value="NusB_RsmB_TIM44"/>
</dbReference>